<comment type="caution">
    <text evidence="2">The sequence shown here is derived from an EMBL/GenBank/DDBJ whole genome shotgun (WGS) entry which is preliminary data.</text>
</comment>
<evidence type="ECO:0000256" key="1">
    <source>
        <dbReference type="SAM" id="Phobius"/>
    </source>
</evidence>
<reference evidence="3" key="1">
    <citation type="submission" date="2017-01" db="EMBL/GenBank/DDBJ databases">
        <authorList>
            <person name="Wang Y."/>
            <person name="White M."/>
            <person name="Kvist S."/>
            <person name="Moncalvo J.-M."/>
        </authorList>
    </citation>
    <scope>NUCLEOTIDE SEQUENCE [LARGE SCALE GENOMIC DNA]</scope>
    <source>
        <strain evidence="3">ID-206-W2</strain>
    </source>
</reference>
<evidence type="ECO:0000313" key="3">
    <source>
        <dbReference type="Proteomes" id="UP000187429"/>
    </source>
</evidence>
<evidence type="ECO:0000313" key="2">
    <source>
        <dbReference type="EMBL" id="OMJ19917.1"/>
    </source>
</evidence>
<dbReference type="AlphaFoldDB" id="A0A1R1XZ10"/>
<keyword evidence="1" id="KW-0812">Transmembrane</keyword>
<organism evidence="2 3">
    <name type="scientific">Smittium culicis</name>
    <dbReference type="NCBI Taxonomy" id="133412"/>
    <lineage>
        <taxon>Eukaryota</taxon>
        <taxon>Fungi</taxon>
        <taxon>Fungi incertae sedis</taxon>
        <taxon>Zoopagomycota</taxon>
        <taxon>Kickxellomycotina</taxon>
        <taxon>Harpellomycetes</taxon>
        <taxon>Harpellales</taxon>
        <taxon>Legeriomycetaceae</taxon>
        <taxon>Smittium</taxon>
    </lineage>
</organism>
<gene>
    <name evidence="2" type="ORF">AYI69_g6426</name>
</gene>
<keyword evidence="1" id="KW-1133">Transmembrane helix</keyword>
<dbReference type="Proteomes" id="UP000187429">
    <property type="component" value="Unassembled WGS sequence"/>
</dbReference>
<accession>A0A1R1XZ10</accession>
<proteinExistence type="predicted"/>
<feature type="transmembrane region" description="Helical" evidence="1">
    <location>
        <begin position="59"/>
        <end position="85"/>
    </location>
</feature>
<keyword evidence="3" id="KW-1185">Reference proteome</keyword>
<name>A0A1R1XZ10_9FUNG</name>
<sequence>MVSSSILISVYTKLLAKNIAAVASSYPQYSSLINSSASDSSIIFSGSYPDFVRDDVLKAFIGAINIPLIITASTVSISCLIILFVKIK</sequence>
<keyword evidence="1" id="KW-0472">Membrane</keyword>
<dbReference type="EMBL" id="LSSM01002885">
    <property type="protein sequence ID" value="OMJ19917.1"/>
    <property type="molecule type" value="Genomic_DNA"/>
</dbReference>
<protein>
    <submittedName>
        <fullName evidence="2">Uncharacterized protein</fullName>
    </submittedName>
</protein>